<dbReference type="GeneTree" id="ENSGT00940000177386"/>
<dbReference type="SMART" id="SM00408">
    <property type="entry name" value="IGc2"/>
    <property type="match status" value="2"/>
</dbReference>
<feature type="domain" description="Ig-like" evidence="2">
    <location>
        <begin position="13"/>
        <end position="99"/>
    </location>
</feature>
<name>A0A3Q4HEH6_NEOBR</name>
<dbReference type="Proteomes" id="UP000261580">
    <property type="component" value="Unassembled WGS sequence"/>
</dbReference>
<dbReference type="SUPFAM" id="SSF48726">
    <property type="entry name" value="Immunoglobulin"/>
    <property type="match status" value="2"/>
</dbReference>
<dbReference type="FunFam" id="2.60.40.10:FF:000022">
    <property type="entry name" value="Cardiac titin"/>
    <property type="match status" value="1"/>
</dbReference>
<dbReference type="InterPro" id="IPR003598">
    <property type="entry name" value="Ig_sub2"/>
</dbReference>
<dbReference type="InterPro" id="IPR013783">
    <property type="entry name" value="Ig-like_fold"/>
</dbReference>
<dbReference type="GO" id="GO:0003007">
    <property type="term" value="P:heart morphogenesis"/>
    <property type="evidence" value="ECO:0007669"/>
    <property type="project" value="UniProtKB-ARBA"/>
</dbReference>
<dbReference type="CDD" id="cd00096">
    <property type="entry name" value="Ig"/>
    <property type="match status" value="1"/>
</dbReference>
<dbReference type="GO" id="GO:0055013">
    <property type="term" value="P:cardiac muscle cell development"/>
    <property type="evidence" value="ECO:0007669"/>
    <property type="project" value="UniProtKB-ARBA"/>
</dbReference>
<proteinExistence type="predicted"/>
<organism evidence="3 4">
    <name type="scientific">Neolamprologus brichardi</name>
    <name type="common">Fairy cichlid</name>
    <name type="synonym">Lamprologus brichardi</name>
    <dbReference type="NCBI Taxonomy" id="32507"/>
    <lineage>
        <taxon>Eukaryota</taxon>
        <taxon>Metazoa</taxon>
        <taxon>Chordata</taxon>
        <taxon>Craniata</taxon>
        <taxon>Vertebrata</taxon>
        <taxon>Euteleostomi</taxon>
        <taxon>Actinopterygii</taxon>
        <taxon>Neopterygii</taxon>
        <taxon>Teleostei</taxon>
        <taxon>Neoteleostei</taxon>
        <taxon>Acanthomorphata</taxon>
        <taxon>Ovalentaria</taxon>
        <taxon>Cichlomorphae</taxon>
        <taxon>Cichliformes</taxon>
        <taxon>Cichlidae</taxon>
        <taxon>African cichlids</taxon>
        <taxon>Pseudocrenilabrinae</taxon>
        <taxon>Lamprologini</taxon>
        <taxon>Neolamprologus</taxon>
    </lineage>
</organism>
<keyword evidence="1" id="KW-0393">Immunoglobulin domain</keyword>
<dbReference type="Pfam" id="PF07679">
    <property type="entry name" value="I-set"/>
    <property type="match status" value="2"/>
</dbReference>
<evidence type="ECO:0000313" key="4">
    <source>
        <dbReference type="Proteomes" id="UP000261580"/>
    </source>
</evidence>
<accession>A0A3Q4HEH6</accession>
<protein>
    <recommendedName>
        <fullName evidence="2">Ig-like domain-containing protein</fullName>
    </recommendedName>
</protein>
<evidence type="ECO:0000259" key="2">
    <source>
        <dbReference type="PROSITE" id="PS50835"/>
    </source>
</evidence>
<dbReference type="PANTHER" id="PTHR47633">
    <property type="entry name" value="IMMUNOGLOBULIN"/>
    <property type="match status" value="1"/>
</dbReference>
<evidence type="ECO:0000256" key="1">
    <source>
        <dbReference type="ARBA" id="ARBA00023319"/>
    </source>
</evidence>
<dbReference type="InterPro" id="IPR036179">
    <property type="entry name" value="Ig-like_dom_sf"/>
</dbReference>
<dbReference type="InterPro" id="IPR013098">
    <property type="entry name" value="Ig_I-set"/>
</dbReference>
<dbReference type="PROSITE" id="PS50835">
    <property type="entry name" value="IG_LIKE"/>
    <property type="match status" value="2"/>
</dbReference>
<dbReference type="InterPro" id="IPR003599">
    <property type="entry name" value="Ig_sub"/>
</dbReference>
<dbReference type="InterPro" id="IPR007110">
    <property type="entry name" value="Ig-like_dom"/>
</dbReference>
<reference evidence="3" key="2">
    <citation type="submission" date="2025-09" db="UniProtKB">
        <authorList>
            <consortium name="Ensembl"/>
        </authorList>
    </citation>
    <scope>IDENTIFICATION</scope>
</reference>
<sequence>KTNARAGRDQEEQKIAPLEINVGSHTKFECEIEEAPDVAFKWYKSGTEIRQSEKYRIVSRHTSSSLELLNPVKADSGEYTCKASNQHGTDSCTASLIVTVSLRTAFTGTAPLTVKWFREEKEIITGGTYFIKKDASSSSLELHSVKPTDTSKYTCEVSNDAGKVDCTVVLFVKGAVFSITCNFINLTSDSATDMILTINLFCLILDINLFYQNLPCL</sequence>
<evidence type="ECO:0000313" key="3">
    <source>
        <dbReference type="Ensembl" id="ENSNBRP00000021665.1"/>
    </source>
</evidence>
<dbReference type="Gene3D" id="2.60.40.10">
    <property type="entry name" value="Immunoglobulins"/>
    <property type="match status" value="2"/>
</dbReference>
<dbReference type="Bgee" id="ENSNBRG00000016573">
    <property type="expression patterns" value="Expressed in muscle tissue and 4 other cell types or tissues"/>
</dbReference>
<reference evidence="3" key="1">
    <citation type="submission" date="2025-08" db="UniProtKB">
        <authorList>
            <consortium name="Ensembl"/>
        </authorList>
    </citation>
    <scope>IDENTIFICATION</scope>
</reference>
<dbReference type="SMART" id="SM00409">
    <property type="entry name" value="IG"/>
    <property type="match status" value="2"/>
</dbReference>
<dbReference type="AlphaFoldDB" id="A0A3Q4HEH6"/>
<dbReference type="FunFam" id="2.60.40.10:FF:000107">
    <property type="entry name" value="Myosin, light chain kinase a"/>
    <property type="match status" value="1"/>
</dbReference>
<feature type="domain" description="Ig-like" evidence="2">
    <location>
        <begin position="100"/>
        <end position="169"/>
    </location>
</feature>
<keyword evidence="4" id="KW-1185">Reference proteome</keyword>
<dbReference type="Ensembl" id="ENSNBRT00000022247.1">
    <property type="protein sequence ID" value="ENSNBRP00000021665.1"/>
    <property type="gene ID" value="ENSNBRG00000016573.1"/>
</dbReference>